<dbReference type="RefSeq" id="WP_084372832.1">
    <property type="nucleotide sequence ID" value="NZ_FWYF01000002.1"/>
</dbReference>
<evidence type="ECO:0000259" key="7">
    <source>
        <dbReference type="Pfam" id="PF02687"/>
    </source>
</evidence>
<dbReference type="AlphaFoldDB" id="A0A1W2GE22"/>
<evidence type="ECO:0000259" key="8">
    <source>
        <dbReference type="Pfam" id="PF12704"/>
    </source>
</evidence>
<evidence type="ECO:0000313" key="9">
    <source>
        <dbReference type="EMBL" id="SMD34742.1"/>
    </source>
</evidence>
<dbReference type="PANTHER" id="PTHR30572">
    <property type="entry name" value="MEMBRANE COMPONENT OF TRANSPORTER-RELATED"/>
    <property type="match status" value="1"/>
</dbReference>
<accession>A0A1W2GE22</accession>
<feature type="domain" description="ABC3 transporter permease C-terminal" evidence="7">
    <location>
        <begin position="696"/>
        <end position="805"/>
    </location>
</feature>
<feature type="transmembrane region" description="Helical" evidence="6">
    <location>
        <begin position="779"/>
        <end position="799"/>
    </location>
</feature>
<organism evidence="9 10">
    <name type="scientific">Reichenbachiella faecimaris</name>
    <dbReference type="NCBI Taxonomy" id="692418"/>
    <lineage>
        <taxon>Bacteria</taxon>
        <taxon>Pseudomonadati</taxon>
        <taxon>Bacteroidota</taxon>
        <taxon>Cytophagia</taxon>
        <taxon>Cytophagales</taxon>
        <taxon>Reichenbachiellaceae</taxon>
        <taxon>Reichenbachiella</taxon>
    </lineage>
</organism>
<keyword evidence="3 6" id="KW-0812">Transmembrane</keyword>
<evidence type="ECO:0000256" key="6">
    <source>
        <dbReference type="SAM" id="Phobius"/>
    </source>
</evidence>
<dbReference type="InterPro" id="IPR003838">
    <property type="entry name" value="ABC3_permease_C"/>
</dbReference>
<feature type="domain" description="ABC3 transporter permease C-terminal" evidence="7">
    <location>
        <begin position="298"/>
        <end position="414"/>
    </location>
</feature>
<keyword evidence="4 6" id="KW-1133">Transmembrane helix</keyword>
<evidence type="ECO:0000256" key="5">
    <source>
        <dbReference type="ARBA" id="ARBA00023136"/>
    </source>
</evidence>
<dbReference type="EMBL" id="FWYF01000002">
    <property type="protein sequence ID" value="SMD34742.1"/>
    <property type="molecule type" value="Genomic_DNA"/>
</dbReference>
<proteinExistence type="predicted"/>
<dbReference type="InterPro" id="IPR050250">
    <property type="entry name" value="Macrolide_Exporter_MacB"/>
</dbReference>
<feature type="transmembrane region" description="Helical" evidence="6">
    <location>
        <begin position="745"/>
        <end position="764"/>
    </location>
</feature>
<evidence type="ECO:0000256" key="4">
    <source>
        <dbReference type="ARBA" id="ARBA00022989"/>
    </source>
</evidence>
<keyword evidence="5 6" id="KW-0472">Membrane</keyword>
<dbReference type="Proteomes" id="UP000192472">
    <property type="component" value="Unassembled WGS sequence"/>
</dbReference>
<dbReference type="STRING" id="692418.SAMN04488029_2165"/>
<feature type="domain" description="MacB-like periplasmic core" evidence="8">
    <location>
        <begin position="491"/>
        <end position="618"/>
    </location>
</feature>
<dbReference type="Pfam" id="PF02687">
    <property type="entry name" value="FtsX"/>
    <property type="match status" value="2"/>
</dbReference>
<feature type="transmembrane region" description="Helical" evidence="6">
    <location>
        <begin position="295"/>
        <end position="314"/>
    </location>
</feature>
<feature type="transmembrane region" description="Helical" evidence="6">
    <location>
        <begin position="432"/>
        <end position="456"/>
    </location>
</feature>
<feature type="transmembrane region" description="Helical" evidence="6">
    <location>
        <begin position="348"/>
        <end position="366"/>
    </location>
</feature>
<protein>
    <submittedName>
        <fullName evidence="9">Putative ABC transport system permease protein</fullName>
    </submittedName>
</protein>
<sequence length="816" mass="92198">MLKNYILSAIRNITKKKLYSSLNILGLAIGMAGTLLILQYVRFETSYNNFHEHRDNIYRISYSKEKSGVESFNTVLTYMGVGPLMVQQFPEVVDFTRLHPANLITSKALIQKDEHLFEEEGIYFTDPSFFTIFSFELVEGDPSTALNEQFSAVISESMAKKYFGNENPIGKTIRKDRDENYIITGIIKDTPKNSHIKINLLLSHNTLSTIMGEHWDPNNLTAFHGHLYIKTVLGTNPELLAKKFPQFVMDYIGGKELAEQDVVLKFAMLPISDIHLKSHIEHEAEINGDQDIVDYMTIVGYLILIIALVNYVNLATARALERAKEIGVRKAIGANKSLLFIQYMTESFVVNFLAVTLGLFLVWSIQPFLDQLGAPKLQNTNILQEVWFWLALLIVWITSSLLSGFYPAFVLASYHPVAVLKGKLMANRKGILLRKGFVIFQFACSACLIIGTIIIFSQITYMRDQKLGMNIDDKFILKGPAVKDSTLNTKYKAFKNALLQLPGVKSVTGSNSIPGKELNSATWFSRVDNPEADSKFCYINAIQSDFAQYYELTFVAGHNFTETDQTAILLNETAVKLFDFKNLEFAIGKTLVIGNPNDPDNQKWKIAGIVKDFNQQSLKNDISPLILLKSDRATNFISMQLNRTETGFSNLGRTIDQVREHWLNYFPGNPFNYHFLRTEFDEQYKTELEFGRLLSIFSGVAILVAILGLIGLSSYTIQQRTKELGIRKALGSGTKGIVILLSKDIFQPILIANLITWPICWYVFSDWLTGFAFRTPMSIWPFMLSLAMISIVAVSALAYQITKASLSNPVKALRYE</sequence>
<reference evidence="9 10" key="1">
    <citation type="submission" date="2017-04" db="EMBL/GenBank/DDBJ databases">
        <authorList>
            <person name="Afonso C.L."/>
            <person name="Miller P.J."/>
            <person name="Scott M.A."/>
            <person name="Spackman E."/>
            <person name="Goraichik I."/>
            <person name="Dimitrov K.M."/>
            <person name="Suarez D.L."/>
            <person name="Swayne D.E."/>
        </authorList>
    </citation>
    <scope>NUCLEOTIDE SEQUENCE [LARGE SCALE GENOMIC DNA]</scope>
    <source>
        <strain evidence="9 10">DSM 26133</strain>
    </source>
</reference>
<dbReference type="OrthoDB" id="5933722at2"/>
<comment type="subcellular location">
    <subcellularLocation>
        <location evidence="1">Cell membrane</location>
        <topology evidence="1">Multi-pass membrane protein</topology>
    </subcellularLocation>
</comment>
<feature type="transmembrane region" description="Helical" evidence="6">
    <location>
        <begin position="21"/>
        <end position="41"/>
    </location>
</feature>
<name>A0A1W2GE22_REIFA</name>
<evidence type="ECO:0000256" key="2">
    <source>
        <dbReference type="ARBA" id="ARBA00022475"/>
    </source>
</evidence>
<dbReference type="Pfam" id="PF12704">
    <property type="entry name" value="MacB_PCD"/>
    <property type="match status" value="2"/>
</dbReference>
<feature type="domain" description="MacB-like periplasmic core" evidence="8">
    <location>
        <begin position="20"/>
        <end position="240"/>
    </location>
</feature>
<gene>
    <name evidence="9" type="ORF">SAMN04488029_2165</name>
</gene>
<feature type="transmembrane region" description="Helical" evidence="6">
    <location>
        <begin position="386"/>
        <end position="411"/>
    </location>
</feature>
<dbReference type="GO" id="GO:0005886">
    <property type="term" value="C:plasma membrane"/>
    <property type="evidence" value="ECO:0007669"/>
    <property type="project" value="UniProtKB-SubCell"/>
</dbReference>
<dbReference type="InterPro" id="IPR025857">
    <property type="entry name" value="MacB_PCD"/>
</dbReference>
<evidence type="ECO:0000313" key="10">
    <source>
        <dbReference type="Proteomes" id="UP000192472"/>
    </source>
</evidence>
<keyword evidence="10" id="KW-1185">Reference proteome</keyword>
<dbReference type="GO" id="GO:0022857">
    <property type="term" value="F:transmembrane transporter activity"/>
    <property type="evidence" value="ECO:0007669"/>
    <property type="project" value="TreeGrafter"/>
</dbReference>
<evidence type="ECO:0000256" key="3">
    <source>
        <dbReference type="ARBA" id="ARBA00022692"/>
    </source>
</evidence>
<keyword evidence="2" id="KW-1003">Cell membrane</keyword>
<dbReference type="PANTHER" id="PTHR30572:SF18">
    <property type="entry name" value="ABC-TYPE MACROLIDE FAMILY EXPORT SYSTEM PERMEASE COMPONENT 2"/>
    <property type="match status" value="1"/>
</dbReference>
<feature type="transmembrane region" description="Helical" evidence="6">
    <location>
        <begin position="693"/>
        <end position="717"/>
    </location>
</feature>
<evidence type="ECO:0000256" key="1">
    <source>
        <dbReference type="ARBA" id="ARBA00004651"/>
    </source>
</evidence>